<protein>
    <submittedName>
        <fullName evidence="9">Peptidyl-dipeptidase Dcp</fullName>
    </submittedName>
</protein>
<sequence>MKNIVTLSVLWFILVGGQSFGQNPLLEPYETPHGIIPFEEVDLEHILPAFNAVLEEAREEIQKLIDNPQPATFENTIHAFERLGQKRFLIARYVSLMGHTYSNPELNSIVSEVNQLNAAYFNEVLLNTKLFERVKAVYLQRDDLNLSQEEKTLLENNYSSFARSGNDLPDTQKGRLKEIRTRLSELSVIFGQNVTQDRDRAFFHLLNEEDLTGLPDEAIEAAAEYAGKKGVEGWAFSYHGNLAGQFMTYSENRGLREKLFRESMQIANNDNEFNNLNNAKEILNLRLEMAQLLGYDSYSHYELEETMAETPKQVEDFLNQYTDKVKPIAEREIESVRTFASSLGFDDVIQEWDYSYFSKKYRIGKYEFNSDEVKPFLPVDHVVKESFTMVKDMWGLDLRINDRLPKFHPDATSYEIFDAKGNIKAVMYLDLFEREGKDGGARMSTIRLQHKENGENEIPVLNLLCNFSNPVGDAAALLKLYDLETFLHELGHGLHVILSDVTYRSLSGVSLRYSDFVEMPSMLLQKWTYEPDFLIRVGKHYQTGQPIPQDLIDKIISNQKEGRAISAMEFIIPYAVLDIALHSIQNPIEENLCDLESSFMQDYSFLPWVEGTCYIPSFNSIFSSGYASGFYTYDWSDMMSWDIFNEFRKNGIFDPATAARLEKEILSKGGTVHPGELFKNFMGRDMSINAFLESFDDQ</sequence>
<dbReference type="CDD" id="cd06456">
    <property type="entry name" value="M3A_DCP"/>
    <property type="match status" value="1"/>
</dbReference>
<dbReference type="Gene3D" id="3.40.390.10">
    <property type="entry name" value="Collagenase (Catalytic Domain)"/>
    <property type="match status" value="1"/>
</dbReference>
<name>A0A2T0WL09_9BACT</name>
<dbReference type="GO" id="GO:0006508">
    <property type="term" value="P:proteolysis"/>
    <property type="evidence" value="ECO:0007669"/>
    <property type="project" value="UniProtKB-KW"/>
</dbReference>
<dbReference type="PANTHER" id="PTHR43660:SF1">
    <property type="entry name" value="DIPEPTIDYL CARBOXYPEPTIDASE"/>
    <property type="match status" value="1"/>
</dbReference>
<keyword evidence="2 7" id="KW-0645">Protease</keyword>
<keyword evidence="4 7" id="KW-0378">Hydrolase</keyword>
<dbReference type="InterPro" id="IPR001567">
    <property type="entry name" value="Pept_M3A_M3B_dom"/>
</dbReference>
<dbReference type="GO" id="GO:0004222">
    <property type="term" value="F:metalloendopeptidase activity"/>
    <property type="evidence" value="ECO:0007669"/>
    <property type="project" value="InterPro"/>
</dbReference>
<comment type="similarity">
    <text evidence="1 7">Belongs to the peptidase M3 family.</text>
</comment>
<dbReference type="SUPFAM" id="SSF55486">
    <property type="entry name" value="Metalloproteases ('zincins'), catalytic domain"/>
    <property type="match status" value="1"/>
</dbReference>
<dbReference type="PANTHER" id="PTHR43660">
    <property type="entry name" value="DIPEPTIDYL CARBOXYPEPTIDASE"/>
    <property type="match status" value="1"/>
</dbReference>
<dbReference type="GO" id="GO:0046872">
    <property type="term" value="F:metal ion binding"/>
    <property type="evidence" value="ECO:0007669"/>
    <property type="project" value="UniProtKB-UniRule"/>
</dbReference>
<evidence type="ECO:0000313" key="9">
    <source>
        <dbReference type="EMBL" id="PRY87398.1"/>
    </source>
</evidence>
<dbReference type="EMBL" id="PVTR01000006">
    <property type="protein sequence ID" value="PRY87398.1"/>
    <property type="molecule type" value="Genomic_DNA"/>
</dbReference>
<evidence type="ECO:0000256" key="7">
    <source>
        <dbReference type="RuleBase" id="RU003435"/>
    </source>
</evidence>
<comment type="cofactor">
    <cofactor evidence="7">
        <name>Zn(2+)</name>
        <dbReference type="ChEBI" id="CHEBI:29105"/>
    </cofactor>
    <text evidence="7">Binds 1 zinc ion.</text>
</comment>
<evidence type="ECO:0000256" key="2">
    <source>
        <dbReference type="ARBA" id="ARBA00022670"/>
    </source>
</evidence>
<accession>A0A2T0WL09</accession>
<keyword evidence="3 7" id="KW-0479">Metal-binding</keyword>
<evidence type="ECO:0000256" key="5">
    <source>
        <dbReference type="ARBA" id="ARBA00022833"/>
    </source>
</evidence>
<evidence type="ECO:0000313" key="10">
    <source>
        <dbReference type="Proteomes" id="UP000238157"/>
    </source>
</evidence>
<evidence type="ECO:0000256" key="1">
    <source>
        <dbReference type="ARBA" id="ARBA00006040"/>
    </source>
</evidence>
<dbReference type="AlphaFoldDB" id="A0A2T0WL09"/>
<dbReference type="InterPro" id="IPR045090">
    <property type="entry name" value="Pept_M3A_M3B"/>
</dbReference>
<dbReference type="Gene3D" id="1.10.1370.40">
    <property type="match status" value="1"/>
</dbReference>
<evidence type="ECO:0000256" key="6">
    <source>
        <dbReference type="ARBA" id="ARBA00023049"/>
    </source>
</evidence>
<reference evidence="9 10" key="1">
    <citation type="submission" date="2018-03" db="EMBL/GenBank/DDBJ databases">
        <title>Genomic Encyclopedia of Archaeal and Bacterial Type Strains, Phase II (KMG-II): from individual species to whole genera.</title>
        <authorList>
            <person name="Goeker M."/>
        </authorList>
    </citation>
    <scope>NUCLEOTIDE SEQUENCE [LARGE SCALE GENOMIC DNA]</scope>
    <source>
        <strain evidence="9 10">DSM 27929</strain>
    </source>
</reference>
<proteinExistence type="inferred from homology"/>
<dbReference type="InterPro" id="IPR024079">
    <property type="entry name" value="MetalloPept_cat_dom_sf"/>
</dbReference>
<dbReference type="RefSeq" id="WP_170073210.1">
    <property type="nucleotide sequence ID" value="NZ_PVTR01000006.1"/>
</dbReference>
<dbReference type="InterPro" id="IPR034005">
    <property type="entry name" value="M3A_DCP"/>
</dbReference>
<organism evidence="9 10">
    <name type="scientific">Mongoliibacter ruber</name>
    <dbReference type="NCBI Taxonomy" id="1750599"/>
    <lineage>
        <taxon>Bacteria</taxon>
        <taxon>Pseudomonadati</taxon>
        <taxon>Bacteroidota</taxon>
        <taxon>Cytophagia</taxon>
        <taxon>Cytophagales</taxon>
        <taxon>Cyclobacteriaceae</taxon>
        <taxon>Mongoliibacter</taxon>
    </lineage>
</organism>
<dbReference type="InterPro" id="IPR024077">
    <property type="entry name" value="Neurolysin/TOP_dom2"/>
</dbReference>
<evidence type="ECO:0000256" key="3">
    <source>
        <dbReference type="ARBA" id="ARBA00022723"/>
    </source>
</evidence>
<keyword evidence="6 7" id="KW-0482">Metalloprotease</keyword>
<evidence type="ECO:0000259" key="8">
    <source>
        <dbReference type="Pfam" id="PF01432"/>
    </source>
</evidence>
<feature type="domain" description="Peptidase M3A/M3B catalytic" evidence="8">
    <location>
        <begin position="246"/>
        <end position="695"/>
    </location>
</feature>
<dbReference type="Gene3D" id="1.10.1370.10">
    <property type="entry name" value="Neurolysin, domain 3"/>
    <property type="match status" value="1"/>
</dbReference>
<dbReference type="Pfam" id="PF01432">
    <property type="entry name" value="Peptidase_M3"/>
    <property type="match status" value="1"/>
</dbReference>
<comment type="caution">
    <text evidence="9">The sequence shown here is derived from an EMBL/GenBank/DDBJ whole genome shotgun (WGS) entry which is preliminary data.</text>
</comment>
<keyword evidence="10" id="KW-1185">Reference proteome</keyword>
<gene>
    <name evidence="9" type="ORF">CLW00_10617</name>
</gene>
<evidence type="ECO:0000256" key="4">
    <source>
        <dbReference type="ARBA" id="ARBA00022801"/>
    </source>
</evidence>
<keyword evidence="5 7" id="KW-0862">Zinc</keyword>
<dbReference type="Proteomes" id="UP000238157">
    <property type="component" value="Unassembled WGS sequence"/>
</dbReference>